<feature type="non-terminal residue" evidence="2">
    <location>
        <position position="117"/>
    </location>
</feature>
<evidence type="ECO:0000313" key="2">
    <source>
        <dbReference type="EMBL" id="CAI9582236.1"/>
    </source>
</evidence>
<keyword evidence="1" id="KW-0812">Transmembrane</keyword>
<protein>
    <submittedName>
        <fullName evidence="2">Uncharacterized protein</fullName>
    </submittedName>
</protein>
<accession>A0ABN9EBH4</accession>
<comment type="caution">
    <text evidence="2">The sequence shown here is derived from an EMBL/GenBank/DDBJ whole genome shotgun (WGS) entry which is preliminary data.</text>
</comment>
<keyword evidence="3" id="KW-1185">Reference proteome</keyword>
<dbReference type="EMBL" id="CATNWA010015346">
    <property type="protein sequence ID" value="CAI9582236.1"/>
    <property type="molecule type" value="Genomic_DNA"/>
</dbReference>
<feature type="transmembrane region" description="Helical" evidence="1">
    <location>
        <begin position="55"/>
        <end position="78"/>
    </location>
</feature>
<evidence type="ECO:0000256" key="1">
    <source>
        <dbReference type="SAM" id="Phobius"/>
    </source>
</evidence>
<sequence>CAGVSSPSPSPYASFFLLPVCRKEGAGELVCGLWLCVQVSLYSSTLPEMMVSKQAFMFSLGSLYLSLLFVFLLMDVYARPANNSSLKEKPLDNKNENEILPPDHLNGVKLEMDGHLN</sequence>
<dbReference type="Proteomes" id="UP001162483">
    <property type="component" value="Unassembled WGS sequence"/>
</dbReference>
<proteinExistence type="predicted"/>
<reference evidence="2" key="1">
    <citation type="submission" date="2023-05" db="EMBL/GenBank/DDBJ databases">
        <authorList>
            <person name="Stuckert A."/>
        </authorList>
    </citation>
    <scope>NUCLEOTIDE SEQUENCE</scope>
</reference>
<keyword evidence="1" id="KW-1133">Transmembrane helix</keyword>
<gene>
    <name evidence="2" type="ORF">SPARVUS_LOCUS9631582</name>
</gene>
<feature type="non-terminal residue" evidence="2">
    <location>
        <position position="1"/>
    </location>
</feature>
<evidence type="ECO:0000313" key="3">
    <source>
        <dbReference type="Proteomes" id="UP001162483"/>
    </source>
</evidence>
<name>A0ABN9EBH4_9NEOB</name>
<organism evidence="2 3">
    <name type="scientific">Staurois parvus</name>
    <dbReference type="NCBI Taxonomy" id="386267"/>
    <lineage>
        <taxon>Eukaryota</taxon>
        <taxon>Metazoa</taxon>
        <taxon>Chordata</taxon>
        <taxon>Craniata</taxon>
        <taxon>Vertebrata</taxon>
        <taxon>Euteleostomi</taxon>
        <taxon>Amphibia</taxon>
        <taxon>Batrachia</taxon>
        <taxon>Anura</taxon>
        <taxon>Neobatrachia</taxon>
        <taxon>Ranoidea</taxon>
        <taxon>Ranidae</taxon>
        <taxon>Staurois</taxon>
    </lineage>
</organism>
<keyword evidence="1" id="KW-0472">Membrane</keyword>